<feature type="region of interest" description="Disordered" evidence="1">
    <location>
        <begin position="1"/>
        <end position="29"/>
    </location>
</feature>
<dbReference type="EMBL" id="FOGO01000007">
    <property type="protein sequence ID" value="SES03835.1"/>
    <property type="molecule type" value="Genomic_DNA"/>
</dbReference>
<dbReference type="Proteomes" id="UP000182841">
    <property type="component" value="Unassembled WGS sequence"/>
</dbReference>
<gene>
    <name evidence="2" type="ORF">SAMN05421870_107277</name>
</gene>
<protein>
    <submittedName>
        <fullName evidence="2">Uncharacterized protein</fullName>
    </submittedName>
</protein>
<keyword evidence="3" id="KW-1185">Reference proteome</keyword>
<name>A0A1H9U2U8_9ACTN</name>
<dbReference type="RefSeq" id="WP_162637679.1">
    <property type="nucleotide sequence ID" value="NZ_FOGO01000007.1"/>
</dbReference>
<accession>A0A1H9U2U8</accession>
<evidence type="ECO:0000313" key="3">
    <source>
        <dbReference type="Proteomes" id="UP000182841"/>
    </source>
</evidence>
<evidence type="ECO:0000313" key="2">
    <source>
        <dbReference type="EMBL" id="SES03835.1"/>
    </source>
</evidence>
<evidence type="ECO:0000256" key="1">
    <source>
        <dbReference type="SAM" id="MobiDB-lite"/>
    </source>
</evidence>
<sequence>MTAVEPAEPGTQEQQCDGSGGYVEDTSGDGIVRQTWRNCCAHPRTDGQQRQHVGRAG</sequence>
<organism evidence="2 3">
    <name type="scientific">Streptomyces qinglanensis</name>
    <dbReference type="NCBI Taxonomy" id="943816"/>
    <lineage>
        <taxon>Bacteria</taxon>
        <taxon>Bacillati</taxon>
        <taxon>Actinomycetota</taxon>
        <taxon>Actinomycetes</taxon>
        <taxon>Kitasatosporales</taxon>
        <taxon>Streptomycetaceae</taxon>
        <taxon>Streptomyces</taxon>
    </lineage>
</organism>
<proteinExistence type="predicted"/>
<dbReference type="AlphaFoldDB" id="A0A1H9U2U8"/>
<reference evidence="3" key="1">
    <citation type="submission" date="2016-10" db="EMBL/GenBank/DDBJ databases">
        <authorList>
            <person name="Varghese N."/>
            <person name="Submissions S."/>
        </authorList>
    </citation>
    <scope>NUCLEOTIDE SEQUENCE [LARGE SCALE GENOMIC DNA]</scope>
    <source>
        <strain evidence="3">CGMCC 4.6825</strain>
    </source>
</reference>